<protein>
    <submittedName>
        <fullName evidence="2">Uncharacterized protein</fullName>
    </submittedName>
</protein>
<keyword evidence="1" id="KW-1133">Transmembrane helix</keyword>
<keyword evidence="1" id="KW-0472">Membrane</keyword>
<dbReference type="AlphaFoldDB" id="A0A6N2WJ18"/>
<organism evidence="2">
    <name type="scientific">Enterocloster bolteae</name>
    <dbReference type="NCBI Taxonomy" id="208479"/>
    <lineage>
        <taxon>Bacteria</taxon>
        <taxon>Bacillati</taxon>
        <taxon>Bacillota</taxon>
        <taxon>Clostridia</taxon>
        <taxon>Lachnospirales</taxon>
        <taxon>Lachnospiraceae</taxon>
        <taxon>Enterocloster</taxon>
    </lineage>
</organism>
<dbReference type="EMBL" id="CACRTF010000016">
    <property type="protein sequence ID" value="VYT42220.1"/>
    <property type="molecule type" value="Genomic_DNA"/>
</dbReference>
<name>A0A6N2WJ18_9FIRM</name>
<feature type="transmembrane region" description="Helical" evidence="1">
    <location>
        <begin position="107"/>
        <end position="131"/>
    </location>
</feature>
<feature type="transmembrane region" description="Helical" evidence="1">
    <location>
        <begin position="78"/>
        <end position="101"/>
    </location>
</feature>
<gene>
    <name evidence="2" type="ORF">CBLFYP116_03671</name>
</gene>
<sequence length="180" mass="19941">MVFINRIQNYGLFVKIYRFEQGRGFLMRKDRFNICISFYAVLAFVLAILGQTLLCGMLLGFVIVIQKDEWLTKQVMQAFFLALVECIISCVTNIFSGLYAIPILGIAFSGIVGLISGILSFLLLIIGLIAIGKVSKDSDARIPIASKLVNRAFGLTCTIQYKPASDASMQEPDTSNDHKD</sequence>
<reference evidence="2" key="1">
    <citation type="submission" date="2019-11" db="EMBL/GenBank/DDBJ databases">
        <authorList>
            <person name="Feng L."/>
        </authorList>
    </citation>
    <scope>NUCLEOTIDE SEQUENCE</scope>
    <source>
        <strain evidence="2">CbolteaeLFYP116</strain>
    </source>
</reference>
<feature type="transmembrane region" description="Helical" evidence="1">
    <location>
        <begin position="36"/>
        <end position="66"/>
    </location>
</feature>
<keyword evidence="1" id="KW-0812">Transmembrane</keyword>
<evidence type="ECO:0000313" key="2">
    <source>
        <dbReference type="EMBL" id="VYT42220.1"/>
    </source>
</evidence>
<evidence type="ECO:0000256" key="1">
    <source>
        <dbReference type="SAM" id="Phobius"/>
    </source>
</evidence>
<accession>A0A6N2WJ18</accession>
<proteinExistence type="predicted"/>